<dbReference type="PROSITE" id="PS51318">
    <property type="entry name" value="TAT"/>
    <property type="match status" value="1"/>
</dbReference>
<protein>
    <submittedName>
        <fullName evidence="1">Uncharacterized protein</fullName>
    </submittedName>
</protein>
<gene>
    <name evidence="1" type="ORF">CUJ84_Chr002228</name>
</gene>
<dbReference type="InterPro" id="IPR006311">
    <property type="entry name" value="TAT_signal"/>
</dbReference>
<evidence type="ECO:0000313" key="2">
    <source>
        <dbReference type="Proteomes" id="UP000238523"/>
    </source>
</evidence>
<accession>A0A2K9Z2U0</accession>
<evidence type="ECO:0000313" key="1">
    <source>
        <dbReference type="EMBL" id="AUW42589.1"/>
    </source>
</evidence>
<dbReference type="Proteomes" id="UP000238523">
    <property type="component" value="Chromosome"/>
</dbReference>
<organism evidence="1 2">
    <name type="scientific">Rhizobium leguminosarum</name>
    <dbReference type="NCBI Taxonomy" id="384"/>
    <lineage>
        <taxon>Bacteria</taxon>
        <taxon>Pseudomonadati</taxon>
        <taxon>Pseudomonadota</taxon>
        <taxon>Alphaproteobacteria</taxon>
        <taxon>Hyphomicrobiales</taxon>
        <taxon>Rhizobiaceae</taxon>
        <taxon>Rhizobium/Agrobacterium group</taxon>
        <taxon>Rhizobium</taxon>
    </lineage>
</organism>
<name>A0A2K9Z2U0_RHILE</name>
<proteinExistence type="predicted"/>
<sequence length="54" mass="5709">MTALSHYTRRNVLAGVASATVLSVLASRGSSAAGLVPGIRSFRFMASQKELEEL</sequence>
<dbReference type="EMBL" id="CP025012">
    <property type="protein sequence ID" value="AUW42589.1"/>
    <property type="molecule type" value="Genomic_DNA"/>
</dbReference>
<reference evidence="1 2" key="1">
    <citation type="submission" date="2017-11" db="EMBL/GenBank/DDBJ databases">
        <title>Complete genome of Rhizobium leguminosarum Norway, an ineffective micro-symbiont.</title>
        <authorList>
            <person name="Hoffrichter A."/>
            <person name="Liang J."/>
            <person name="Brachmann A."/>
            <person name="Marin M."/>
        </authorList>
    </citation>
    <scope>NUCLEOTIDE SEQUENCE [LARGE SCALE GENOMIC DNA]</scope>
    <source>
        <strain evidence="1 2">Norway</strain>
    </source>
</reference>
<dbReference type="AlphaFoldDB" id="A0A2K9Z2U0"/>